<dbReference type="PIRSF" id="PIRSF000498">
    <property type="entry name" value="Riboflavin_syn_A"/>
    <property type="match status" value="1"/>
</dbReference>
<evidence type="ECO:0000256" key="6">
    <source>
        <dbReference type="ARBA" id="ARBA00022619"/>
    </source>
</evidence>
<dbReference type="InterPro" id="IPR023366">
    <property type="entry name" value="ATP_synth_asu-like_sf"/>
</dbReference>
<dbReference type="InterPro" id="IPR001783">
    <property type="entry name" value="Lumazine-bd"/>
</dbReference>
<keyword evidence="8" id="KW-0677">Repeat</keyword>
<comment type="pathway">
    <text evidence="3">Cofactor biosynthesis; riboflavin biosynthesis; riboflavin from 2-hydroxy-3-oxobutyl phosphate and 5-amino-6-(D-ribitylamino)uracil: step 2/2.</text>
</comment>
<gene>
    <name evidence="12" type="ORF">M1O15_29435</name>
</gene>
<feature type="domain" description="Lumazine-binding" evidence="11">
    <location>
        <begin position="97"/>
        <end position="193"/>
    </location>
</feature>
<evidence type="ECO:0000259" key="11">
    <source>
        <dbReference type="PROSITE" id="PS51177"/>
    </source>
</evidence>
<evidence type="ECO:0000256" key="7">
    <source>
        <dbReference type="ARBA" id="ARBA00022679"/>
    </source>
</evidence>
<evidence type="ECO:0000313" key="12">
    <source>
        <dbReference type="EMBL" id="MCK8681445.1"/>
    </source>
</evidence>
<evidence type="ECO:0000256" key="1">
    <source>
        <dbReference type="ARBA" id="ARBA00000968"/>
    </source>
</evidence>
<dbReference type="RefSeq" id="WP_248637270.1">
    <property type="nucleotide sequence ID" value="NZ_JALPTH010000042.1"/>
</dbReference>
<dbReference type="SUPFAM" id="SSF63380">
    <property type="entry name" value="Riboflavin synthase domain-like"/>
    <property type="match status" value="2"/>
</dbReference>
<comment type="function">
    <text evidence="2">Catalyzes the dismutation of two molecules of 6,7-dimethyl-8-ribityllumazine, resulting in the formation of riboflavin and 5-amino-6-(D-ribitylamino)uracil.</text>
</comment>
<accession>A0ABT0IJD5</accession>
<dbReference type="Gene3D" id="2.40.30.20">
    <property type="match status" value="2"/>
</dbReference>
<reference evidence="12 13" key="1">
    <citation type="submission" date="2022-04" db="EMBL/GenBank/DDBJ databases">
        <title>Streptomyces sp. nov. LCR6-01 isolated from Lichen of Dirinaria sp.</title>
        <authorList>
            <person name="Kanchanasin P."/>
            <person name="Tanasupawat S."/>
            <person name="Phongsopitanun W."/>
        </authorList>
    </citation>
    <scope>NUCLEOTIDE SEQUENCE [LARGE SCALE GENOMIC DNA]</scope>
    <source>
        <strain evidence="12 13">LCR6-01</strain>
    </source>
</reference>
<organism evidence="12 13">
    <name type="scientific">Streptomyces lichenis</name>
    <dbReference type="NCBI Taxonomy" id="2306967"/>
    <lineage>
        <taxon>Bacteria</taxon>
        <taxon>Bacillati</taxon>
        <taxon>Actinomycetota</taxon>
        <taxon>Actinomycetes</taxon>
        <taxon>Kitasatosporales</taxon>
        <taxon>Streptomycetaceae</taxon>
        <taxon>Streptomyces</taxon>
    </lineage>
</organism>
<dbReference type="InterPro" id="IPR017938">
    <property type="entry name" value="Riboflavin_synthase-like_b-brl"/>
</dbReference>
<evidence type="ECO:0000256" key="5">
    <source>
        <dbReference type="ARBA" id="ARBA00013950"/>
    </source>
</evidence>
<name>A0ABT0IJD5_9ACTN</name>
<feature type="repeat" description="Lumazine-binding" evidence="10">
    <location>
        <begin position="1"/>
        <end position="96"/>
    </location>
</feature>
<keyword evidence="7 12" id="KW-0808">Transferase</keyword>
<proteinExistence type="predicted"/>
<evidence type="ECO:0000256" key="8">
    <source>
        <dbReference type="ARBA" id="ARBA00022737"/>
    </source>
</evidence>
<dbReference type="PROSITE" id="PS51177">
    <property type="entry name" value="LUMAZINE_BIND"/>
    <property type="match status" value="2"/>
</dbReference>
<keyword evidence="13" id="KW-1185">Reference proteome</keyword>
<evidence type="ECO:0000256" key="4">
    <source>
        <dbReference type="ARBA" id="ARBA00012827"/>
    </source>
</evidence>
<dbReference type="EMBL" id="JALPTH010000042">
    <property type="protein sequence ID" value="MCK8681445.1"/>
    <property type="molecule type" value="Genomic_DNA"/>
</dbReference>
<sequence length="209" mass="21831">MFTGIVEELGEVTAVDDLGDSCRFRLRGPVVTEGAKHGDSIAVNGVCLTVVDTADGEFTADVMAETLKRSSLGALAPGSRVNLERPMAVGGRLGGHIVQGHVDGTGAILARTPSEHWELVKVSLPTQLARYVVEKGSITVDGVSLTVVDAGTDHFTISLIPTTLALTTLGVKQPGDPVNLEVDVIAKYVERLMGSTEGGKATDPEGTLR</sequence>
<dbReference type="PANTHER" id="PTHR21098">
    <property type="entry name" value="RIBOFLAVIN SYNTHASE ALPHA CHAIN"/>
    <property type="match status" value="1"/>
</dbReference>
<dbReference type="EC" id="2.5.1.9" evidence="4 9"/>
<dbReference type="NCBIfam" id="TIGR00187">
    <property type="entry name" value="ribE"/>
    <property type="match status" value="1"/>
</dbReference>
<dbReference type="InterPro" id="IPR026017">
    <property type="entry name" value="Lumazine-bd_dom"/>
</dbReference>
<evidence type="ECO:0000313" key="13">
    <source>
        <dbReference type="Proteomes" id="UP001522868"/>
    </source>
</evidence>
<dbReference type="NCBIfam" id="NF006767">
    <property type="entry name" value="PRK09289.1"/>
    <property type="match status" value="1"/>
</dbReference>
<evidence type="ECO:0000256" key="2">
    <source>
        <dbReference type="ARBA" id="ARBA00002803"/>
    </source>
</evidence>
<evidence type="ECO:0000256" key="3">
    <source>
        <dbReference type="ARBA" id="ARBA00004887"/>
    </source>
</evidence>
<dbReference type="Proteomes" id="UP001522868">
    <property type="component" value="Unassembled WGS sequence"/>
</dbReference>
<comment type="catalytic activity">
    <reaction evidence="1">
        <text>2 6,7-dimethyl-8-(1-D-ribityl)lumazine + H(+) = 5-amino-6-(D-ribitylamino)uracil + riboflavin</text>
        <dbReference type="Rhea" id="RHEA:20772"/>
        <dbReference type="ChEBI" id="CHEBI:15378"/>
        <dbReference type="ChEBI" id="CHEBI:15934"/>
        <dbReference type="ChEBI" id="CHEBI:57986"/>
        <dbReference type="ChEBI" id="CHEBI:58201"/>
        <dbReference type="EC" id="2.5.1.9"/>
    </reaction>
</comment>
<evidence type="ECO:0000256" key="10">
    <source>
        <dbReference type="PROSITE-ProRule" id="PRU00524"/>
    </source>
</evidence>
<comment type="caution">
    <text evidence="12">The sequence shown here is derived from an EMBL/GenBank/DDBJ whole genome shotgun (WGS) entry which is preliminary data.</text>
</comment>
<keyword evidence="6" id="KW-0686">Riboflavin biosynthesis</keyword>
<dbReference type="NCBIfam" id="NF009566">
    <property type="entry name" value="PRK13020.1"/>
    <property type="match status" value="1"/>
</dbReference>
<dbReference type="CDD" id="cd00402">
    <property type="entry name" value="Riboflavin_synthase_like"/>
    <property type="match status" value="1"/>
</dbReference>
<dbReference type="GO" id="GO:0004746">
    <property type="term" value="F:riboflavin synthase activity"/>
    <property type="evidence" value="ECO:0007669"/>
    <property type="project" value="UniProtKB-EC"/>
</dbReference>
<dbReference type="PANTHER" id="PTHR21098:SF12">
    <property type="entry name" value="RIBOFLAVIN SYNTHASE"/>
    <property type="match status" value="1"/>
</dbReference>
<feature type="repeat" description="Lumazine-binding" evidence="10">
    <location>
        <begin position="97"/>
        <end position="193"/>
    </location>
</feature>
<feature type="domain" description="Lumazine-binding" evidence="11">
    <location>
        <begin position="1"/>
        <end position="96"/>
    </location>
</feature>
<dbReference type="Pfam" id="PF00677">
    <property type="entry name" value="Lum_binding"/>
    <property type="match status" value="2"/>
</dbReference>
<evidence type="ECO:0000256" key="9">
    <source>
        <dbReference type="NCBIfam" id="TIGR00187"/>
    </source>
</evidence>
<protein>
    <recommendedName>
        <fullName evidence="5 9">Riboflavin synthase</fullName>
        <ecNumber evidence="4 9">2.5.1.9</ecNumber>
    </recommendedName>
</protein>